<protein>
    <submittedName>
        <fullName evidence="1">Uncharacterized protein</fullName>
    </submittedName>
</protein>
<keyword evidence="2" id="KW-1185">Reference proteome</keyword>
<proteinExistence type="predicted"/>
<organism evidence="1 2">
    <name type="scientific">Dryococelus australis</name>
    <dbReference type="NCBI Taxonomy" id="614101"/>
    <lineage>
        <taxon>Eukaryota</taxon>
        <taxon>Metazoa</taxon>
        <taxon>Ecdysozoa</taxon>
        <taxon>Arthropoda</taxon>
        <taxon>Hexapoda</taxon>
        <taxon>Insecta</taxon>
        <taxon>Pterygota</taxon>
        <taxon>Neoptera</taxon>
        <taxon>Polyneoptera</taxon>
        <taxon>Phasmatodea</taxon>
        <taxon>Verophasmatodea</taxon>
        <taxon>Anareolatae</taxon>
        <taxon>Phasmatidae</taxon>
        <taxon>Eurycanthinae</taxon>
        <taxon>Dryococelus</taxon>
    </lineage>
</organism>
<accession>A0ABQ9HK04</accession>
<name>A0ABQ9HK04_9NEOP</name>
<reference evidence="1 2" key="1">
    <citation type="submission" date="2023-02" db="EMBL/GenBank/DDBJ databases">
        <title>LHISI_Scaffold_Assembly.</title>
        <authorList>
            <person name="Stuart O.P."/>
            <person name="Cleave R."/>
            <person name="Magrath M.J.L."/>
            <person name="Mikheyev A.S."/>
        </authorList>
    </citation>
    <scope>NUCLEOTIDE SEQUENCE [LARGE SCALE GENOMIC DNA]</scope>
    <source>
        <strain evidence="1">Daus_M_001</strain>
        <tissue evidence="1">Leg muscle</tissue>
    </source>
</reference>
<gene>
    <name evidence="1" type="ORF">PR048_016372</name>
</gene>
<evidence type="ECO:0000313" key="1">
    <source>
        <dbReference type="EMBL" id="KAJ8884515.1"/>
    </source>
</evidence>
<sequence>MNIQLSSLEDRVNAGECYAPKLETKCCSTHKKKQKLKITSWKRLAVWDLERHPALSSRKPEATSVKRVMGFNTEAVEHFYGNLDEVMSKHKLQATIIYNIDELGINIVHFPPNLLVTKALSKLPP</sequence>
<dbReference type="Proteomes" id="UP001159363">
    <property type="component" value="Chromosome 4"/>
</dbReference>
<evidence type="ECO:0000313" key="2">
    <source>
        <dbReference type="Proteomes" id="UP001159363"/>
    </source>
</evidence>
<comment type="caution">
    <text evidence="1">The sequence shown here is derived from an EMBL/GenBank/DDBJ whole genome shotgun (WGS) entry which is preliminary data.</text>
</comment>
<dbReference type="EMBL" id="JARBHB010000005">
    <property type="protein sequence ID" value="KAJ8884515.1"/>
    <property type="molecule type" value="Genomic_DNA"/>
</dbReference>